<dbReference type="GeneID" id="61001076"/>
<reference evidence="3 12" key="4">
    <citation type="submission" date="2019-07" db="EMBL/GenBank/DDBJ databases">
        <title>antibiotic susceptibility of plant-derived lactic acid bacteria.</title>
        <authorList>
            <person name="Sugiyama M."/>
            <person name="Noda M."/>
        </authorList>
    </citation>
    <scope>NUCLEOTIDE SEQUENCE [LARGE SCALE GENOMIC DNA]</scope>
    <source>
        <strain evidence="3 12">15-1A</strain>
    </source>
</reference>
<evidence type="ECO:0000313" key="6">
    <source>
        <dbReference type="EMBL" id="PQF22859.1"/>
    </source>
</evidence>
<keyword evidence="1" id="KW-1133">Transmembrane helix</keyword>
<keyword evidence="11" id="KW-1185">Reference proteome</keyword>
<keyword evidence="1" id="KW-0812">Transmembrane</keyword>
<dbReference type="RefSeq" id="WP_019724280.1">
    <property type="nucleotide sequence ID" value="NZ_AP019810.1"/>
</dbReference>
<dbReference type="InterPro" id="IPR025711">
    <property type="entry name" value="PepSY"/>
</dbReference>
<evidence type="ECO:0000313" key="9">
    <source>
        <dbReference type="Proteomes" id="UP000237934"/>
    </source>
</evidence>
<dbReference type="Proteomes" id="UP000195024">
    <property type="component" value="Unassembled WGS sequence"/>
</dbReference>
<evidence type="ECO:0000256" key="1">
    <source>
        <dbReference type="SAM" id="Phobius"/>
    </source>
</evidence>
<evidence type="ECO:0000313" key="10">
    <source>
        <dbReference type="Proteomes" id="UP000244022"/>
    </source>
</evidence>
<evidence type="ECO:0000313" key="4">
    <source>
        <dbReference type="EMBL" id="GEL79717.1"/>
    </source>
</evidence>
<evidence type="ECO:0000313" key="12">
    <source>
        <dbReference type="Proteomes" id="UP000509460"/>
    </source>
</evidence>
<evidence type="ECO:0000313" key="3">
    <source>
        <dbReference type="EMBL" id="BBM15093.1"/>
    </source>
</evidence>
<evidence type="ECO:0000259" key="2">
    <source>
        <dbReference type="Pfam" id="PF03413"/>
    </source>
</evidence>
<reference evidence="7 10" key="3">
    <citation type="submission" date="2018-03" db="EMBL/GenBank/DDBJ databases">
        <title>Draft genome sequences of four Enterococcus mundtii strains isolated from beef slaughterhouses in Kenya.</title>
        <authorList>
            <person name="Wambui J."/>
            <person name="Stevens M."/>
            <person name="Njage P."/>
            <person name="Stephan R."/>
            <person name="Tasara T."/>
        </authorList>
    </citation>
    <scope>NUCLEOTIDE SEQUENCE [LARGE SCALE GENOMIC DNA]</scope>
    <source>
        <strain evidence="7 10">H18-EM</strain>
    </source>
</reference>
<reference evidence="4 11" key="5">
    <citation type="submission" date="2019-07" db="EMBL/GenBank/DDBJ databases">
        <title>Whole genome shotgun sequence of Enterococcus mundtii NBRC 100490.</title>
        <authorList>
            <person name="Hosoyama A."/>
            <person name="Uohara A."/>
            <person name="Ohji S."/>
            <person name="Ichikawa N."/>
        </authorList>
    </citation>
    <scope>NUCLEOTIDE SEQUENCE [LARGE SCALE GENOMIC DNA]</scope>
    <source>
        <strain evidence="4 11">NBRC 100490</strain>
    </source>
</reference>
<dbReference type="EMBL" id="PYGR01000041">
    <property type="protein sequence ID" value="PTO34908.1"/>
    <property type="molecule type" value="Genomic_DNA"/>
</dbReference>
<dbReference type="Proteomes" id="UP000237934">
    <property type="component" value="Unassembled WGS sequence"/>
</dbReference>
<dbReference type="Proteomes" id="UP000509460">
    <property type="component" value="Chromosome"/>
</dbReference>
<name>A0A1A6G6U5_ENTMU</name>
<organism evidence="6 9">
    <name type="scientific">Enterococcus mundtii</name>
    <dbReference type="NCBI Taxonomy" id="53346"/>
    <lineage>
        <taxon>Bacteria</taxon>
        <taxon>Bacillati</taxon>
        <taxon>Bacillota</taxon>
        <taxon>Bacilli</taxon>
        <taxon>Lactobacillales</taxon>
        <taxon>Enterococcaceae</taxon>
        <taxon>Enterococcus</taxon>
    </lineage>
</organism>
<dbReference type="EMBL" id="BJWA01000004">
    <property type="protein sequence ID" value="GEL79717.1"/>
    <property type="molecule type" value="Genomic_DNA"/>
</dbReference>
<reference evidence="6 9" key="2">
    <citation type="journal article" date="2018" name="Pathog. Dis.">
        <title>Whole-genome sequencing based characterization of antimicrobial resistance in Enterococcus.</title>
        <authorList>
            <person name="Tyson G."/>
        </authorList>
    </citation>
    <scope>NUCLEOTIDE SEQUENCE [LARGE SCALE GENOMIC DNA]</scope>
    <source>
        <strain evidence="6 9">CVM N55263</strain>
    </source>
</reference>
<sequence>MYEESEQAYFKGGLAVGLGLGLLSGVATALWYNRNKTMSADEVLATIKEAFLDEGSIEGSWISFEKEPTRKFAIHSKAYRGGISRIEDGEVVYYEFLADAYTGTVLDISRKKGTDA</sequence>
<dbReference type="EMBL" id="AP019810">
    <property type="protein sequence ID" value="BBM15093.1"/>
    <property type="molecule type" value="Genomic_DNA"/>
</dbReference>
<gene>
    <name evidence="5" type="ORF">A5802_002589</name>
    <name evidence="7" type="ORF">C6N14_09985</name>
    <name evidence="6" type="ORF">CUS89_09100</name>
    <name evidence="3" type="ORF">EM151A_1902</name>
    <name evidence="4" type="ORF">EMU01_08610</name>
</gene>
<dbReference type="Pfam" id="PF03413">
    <property type="entry name" value="PepSY"/>
    <property type="match status" value="1"/>
</dbReference>
<evidence type="ECO:0000313" key="5">
    <source>
        <dbReference type="EMBL" id="OTP25436.1"/>
    </source>
</evidence>
<accession>A0A1A6G6U5</accession>
<dbReference type="Proteomes" id="UP000321175">
    <property type="component" value="Unassembled WGS sequence"/>
</dbReference>
<protein>
    <submittedName>
        <fullName evidence="6">Peptidase</fullName>
    </submittedName>
    <submittedName>
        <fullName evidence="3">Small secreted protein</fullName>
    </submittedName>
</protein>
<dbReference type="EMBL" id="NGMS01000002">
    <property type="protein sequence ID" value="OTP25436.1"/>
    <property type="molecule type" value="Genomic_DNA"/>
</dbReference>
<proteinExistence type="predicted"/>
<keyword evidence="1" id="KW-0472">Membrane</keyword>
<feature type="transmembrane region" description="Helical" evidence="1">
    <location>
        <begin position="12"/>
        <end position="32"/>
    </location>
</feature>
<dbReference type="Proteomes" id="UP000244022">
    <property type="component" value="Unassembled WGS sequence"/>
</dbReference>
<reference evidence="5 8" key="1">
    <citation type="submission" date="2017-05" db="EMBL/GenBank/DDBJ databases">
        <title>The Genome Sequence of Enterococcus mundtii 6B1_DIV0119.</title>
        <authorList>
            <consortium name="The Broad Institute Genomics Platform"/>
            <consortium name="The Broad Institute Genomic Center for Infectious Diseases"/>
            <person name="Earl A."/>
            <person name="Manson A."/>
            <person name="Schwartman J."/>
            <person name="Gilmore M."/>
            <person name="Abouelleil A."/>
            <person name="Cao P."/>
            <person name="Chapman S."/>
            <person name="Cusick C."/>
            <person name="Shea T."/>
            <person name="Young S."/>
            <person name="Neafsey D."/>
            <person name="Nusbaum C."/>
            <person name="Birren B."/>
        </authorList>
    </citation>
    <scope>NUCLEOTIDE SEQUENCE [LARGE SCALE GENOMIC DNA]</scope>
    <source>
        <strain evidence="5 8">6B1_DIV0119</strain>
    </source>
</reference>
<dbReference type="AlphaFoldDB" id="A0A1A6G6U5"/>
<evidence type="ECO:0000313" key="7">
    <source>
        <dbReference type="EMBL" id="PTO34908.1"/>
    </source>
</evidence>
<evidence type="ECO:0000313" key="8">
    <source>
        <dbReference type="Proteomes" id="UP000195024"/>
    </source>
</evidence>
<feature type="domain" description="PepSY" evidence="2">
    <location>
        <begin position="38"/>
        <end position="108"/>
    </location>
</feature>
<evidence type="ECO:0000313" key="11">
    <source>
        <dbReference type="Proteomes" id="UP000321175"/>
    </source>
</evidence>
<dbReference type="EMBL" id="PUAP01000027">
    <property type="protein sequence ID" value="PQF22859.1"/>
    <property type="molecule type" value="Genomic_DNA"/>
</dbReference>